<accession>A0AAW0BJ82</accession>
<dbReference type="AlphaFoldDB" id="A0AAW0BJ82"/>
<evidence type="ECO:0000313" key="2">
    <source>
        <dbReference type="Proteomes" id="UP001383192"/>
    </source>
</evidence>
<proteinExistence type="predicted"/>
<sequence length="452" mass="50840">MPNPGVFHGAPLRFLEARLPGYFTAACEGYGTEFLAEVQREYFKIWKPNAVVDEQLTDEEIEQILANDAEDEDDLLVKPVQEDDETLEAFDARMEEFSEAKKRVAVKCGQMDRWFQYRFRKAQESNMKDSETFRRLMAKLTGTDTGPGRRRPAYVIWARDNAELIEGLLRDYWMKKLNLKDEASIRLEVIEKEFAKLSEDQQKSCADEALAEFSKSCSQGVLGAPRSAILFWASDNYAAVDSLVAGEVAETQKAVKFLKKGSSAYVAVRQEVVKRAFDSLSTEEKKQWSDTAKSEHEARVEKWNKEKNLPFPQDPESLQKCINGISNFLTPILEGVHEATGWCFSLFSGGPEPVDKGRLNTVALHIGKSAGPVQMTFGAAFHPQIKQSFNPLFGKFLKRTYSVVECRRRALDSSSQNRLADGVEDTTFAVVYDSVDDRATGDGSESQKSTPV</sequence>
<evidence type="ECO:0000313" key="1">
    <source>
        <dbReference type="EMBL" id="KAK7025938.1"/>
    </source>
</evidence>
<dbReference type="Proteomes" id="UP001383192">
    <property type="component" value="Unassembled WGS sequence"/>
</dbReference>
<protein>
    <submittedName>
        <fullName evidence="1">SERTA domain-containing protein 3</fullName>
    </submittedName>
</protein>
<reference evidence="1 2" key="1">
    <citation type="submission" date="2024-01" db="EMBL/GenBank/DDBJ databases">
        <title>A draft genome for a cacao thread blight-causing isolate of Paramarasmius palmivorus.</title>
        <authorList>
            <person name="Baruah I.K."/>
            <person name="Bukari Y."/>
            <person name="Amoako-Attah I."/>
            <person name="Meinhardt L.W."/>
            <person name="Bailey B.A."/>
            <person name="Cohen S.P."/>
        </authorList>
    </citation>
    <scope>NUCLEOTIDE SEQUENCE [LARGE SCALE GENOMIC DNA]</scope>
    <source>
        <strain evidence="1 2">GH-12</strain>
    </source>
</reference>
<gene>
    <name evidence="1" type="primary">RBT1_21</name>
    <name evidence="1" type="ORF">VNI00_015853</name>
</gene>
<name>A0AAW0BJ82_9AGAR</name>
<keyword evidence="2" id="KW-1185">Reference proteome</keyword>
<comment type="caution">
    <text evidence="1">The sequence shown here is derived from an EMBL/GenBank/DDBJ whole genome shotgun (WGS) entry which is preliminary data.</text>
</comment>
<dbReference type="EMBL" id="JAYKXP010000110">
    <property type="protein sequence ID" value="KAK7025938.1"/>
    <property type="molecule type" value="Genomic_DNA"/>
</dbReference>
<organism evidence="1 2">
    <name type="scientific">Paramarasmius palmivorus</name>
    <dbReference type="NCBI Taxonomy" id="297713"/>
    <lineage>
        <taxon>Eukaryota</taxon>
        <taxon>Fungi</taxon>
        <taxon>Dikarya</taxon>
        <taxon>Basidiomycota</taxon>
        <taxon>Agaricomycotina</taxon>
        <taxon>Agaricomycetes</taxon>
        <taxon>Agaricomycetidae</taxon>
        <taxon>Agaricales</taxon>
        <taxon>Marasmiineae</taxon>
        <taxon>Marasmiaceae</taxon>
        <taxon>Paramarasmius</taxon>
    </lineage>
</organism>